<name>A0A248UN47_9HYPH</name>
<gene>
    <name evidence="1" type="ORF">CES85_3198</name>
</gene>
<dbReference type="AlphaFoldDB" id="A0A248UN47"/>
<dbReference type="KEGG" id="och:CES85_3198"/>
<evidence type="ECO:0000313" key="2">
    <source>
        <dbReference type="Proteomes" id="UP000215256"/>
    </source>
</evidence>
<protein>
    <submittedName>
        <fullName evidence="1">Uncharacterized protein</fullName>
    </submittedName>
</protein>
<keyword evidence="1" id="KW-0614">Plasmid</keyword>
<evidence type="ECO:0000313" key="1">
    <source>
        <dbReference type="EMBL" id="ASV87980.1"/>
    </source>
</evidence>
<dbReference type="EMBL" id="CP022605">
    <property type="protein sequence ID" value="ASV87980.1"/>
    <property type="molecule type" value="Genomic_DNA"/>
</dbReference>
<reference evidence="1 2" key="1">
    <citation type="submission" date="2017-07" db="EMBL/GenBank/DDBJ databases">
        <title>Phylogenetic study on the rhizospheric bacterium Ochrobactrum sp. A44.</title>
        <authorList>
            <person name="Krzyzanowska D.M."/>
            <person name="Ossowicki A."/>
            <person name="Rajewska M."/>
            <person name="Maciag T."/>
            <person name="Kaczynski Z."/>
            <person name="Czerwicka M."/>
            <person name="Jafra S."/>
        </authorList>
    </citation>
    <scope>NUCLEOTIDE SEQUENCE [LARGE SCALE GENOMIC DNA]</scope>
    <source>
        <strain evidence="1 2">A44</strain>
        <plasmid evidence="1 2">unnamed1</plasmid>
    </source>
</reference>
<organism evidence="1 2">
    <name type="scientific">Ochrobactrum quorumnocens</name>
    <dbReference type="NCBI Taxonomy" id="271865"/>
    <lineage>
        <taxon>Bacteria</taxon>
        <taxon>Pseudomonadati</taxon>
        <taxon>Pseudomonadota</taxon>
        <taxon>Alphaproteobacteria</taxon>
        <taxon>Hyphomicrobiales</taxon>
        <taxon>Brucellaceae</taxon>
        <taxon>Brucella/Ochrobactrum group</taxon>
        <taxon>Ochrobactrum</taxon>
    </lineage>
</organism>
<proteinExistence type="predicted"/>
<accession>A0A248UN47</accession>
<dbReference type="Proteomes" id="UP000215256">
    <property type="component" value="Plasmid unnamed1"/>
</dbReference>
<sequence length="52" mass="5656">MRNYALKTIGYGIPMPSSEDGNDIEFMGPQETVKEALLCVAGRRACVTPPAR</sequence>
<geneLocation type="plasmid" evidence="1 2">
    <name>unnamed1</name>
</geneLocation>